<evidence type="ECO:0000313" key="3">
    <source>
        <dbReference type="EMBL" id="TCP01210.1"/>
    </source>
</evidence>
<dbReference type="Pfam" id="PF06250">
    <property type="entry name" value="YhcG_C"/>
    <property type="match status" value="1"/>
</dbReference>
<dbReference type="OrthoDB" id="9801263at2"/>
<dbReference type="PANTHER" id="PTHR30547">
    <property type="entry name" value="UNCHARACTERIZED PROTEIN YHCG-RELATED"/>
    <property type="match status" value="1"/>
</dbReference>
<dbReference type="Gene3D" id="3.40.1350.10">
    <property type="match status" value="1"/>
</dbReference>
<dbReference type="Proteomes" id="UP000295106">
    <property type="component" value="Unassembled WGS sequence"/>
</dbReference>
<dbReference type="GO" id="GO:0004519">
    <property type="term" value="F:endonuclease activity"/>
    <property type="evidence" value="ECO:0007669"/>
    <property type="project" value="UniProtKB-KW"/>
</dbReference>
<dbReference type="EMBL" id="SLXD01000010">
    <property type="protein sequence ID" value="TCP01210.1"/>
    <property type="molecule type" value="Genomic_DNA"/>
</dbReference>
<evidence type="ECO:0000313" key="4">
    <source>
        <dbReference type="Proteomes" id="UP000295106"/>
    </source>
</evidence>
<accession>A0A4R2M4X4</accession>
<comment type="caution">
    <text evidence="3">The sequence shown here is derived from an EMBL/GenBank/DDBJ whole genome shotgun (WGS) entry which is preliminary data.</text>
</comment>
<evidence type="ECO:0000259" key="1">
    <source>
        <dbReference type="Pfam" id="PF06250"/>
    </source>
</evidence>
<dbReference type="RefSeq" id="WP_132648327.1">
    <property type="nucleotide sequence ID" value="NZ_CP181386.1"/>
</dbReference>
<name>A0A4R2M4X4_RUBGE</name>
<protein>
    <submittedName>
        <fullName evidence="3">Putative nuclease of restriction endonuclease-like (RecB) superfamily</fullName>
    </submittedName>
</protein>
<feature type="domain" description="YhcG N-terminal" evidence="2">
    <location>
        <begin position="28"/>
        <end position="164"/>
    </location>
</feature>
<dbReference type="InterPro" id="IPR053148">
    <property type="entry name" value="PD-DEXK-like_domain"/>
</dbReference>
<dbReference type="InterPro" id="IPR011856">
    <property type="entry name" value="tRNA_endonuc-like_dom_sf"/>
</dbReference>
<dbReference type="GeneID" id="99686633"/>
<keyword evidence="3" id="KW-0378">Hydrolase</keyword>
<dbReference type="AlphaFoldDB" id="A0A4R2M4X4"/>
<dbReference type="GO" id="GO:0003676">
    <property type="term" value="F:nucleic acid binding"/>
    <property type="evidence" value="ECO:0007669"/>
    <property type="project" value="InterPro"/>
</dbReference>
<gene>
    <name evidence="3" type="ORF">EV684_110141</name>
</gene>
<dbReference type="PANTHER" id="PTHR30547:SF5">
    <property type="entry name" value="NUCLEASE YHCG-RELATED"/>
    <property type="match status" value="1"/>
</dbReference>
<organism evidence="3 4">
    <name type="scientific">Rubrivivax gelatinosus</name>
    <name type="common">Rhodocyclus gelatinosus</name>
    <name type="synonym">Rhodopseudomonas gelatinosa</name>
    <dbReference type="NCBI Taxonomy" id="28068"/>
    <lineage>
        <taxon>Bacteria</taxon>
        <taxon>Pseudomonadati</taxon>
        <taxon>Pseudomonadota</taxon>
        <taxon>Betaproteobacteria</taxon>
        <taxon>Burkholderiales</taxon>
        <taxon>Sphaerotilaceae</taxon>
        <taxon>Rubrivivax</taxon>
    </lineage>
</organism>
<proteinExistence type="predicted"/>
<dbReference type="Pfam" id="PF17761">
    <property type="entry name" value="DUF1016_N"/>
    <property type="match status" value="1"/>
</dbReference>
<evidence type="ECO:0000259" key="2">
    <source>
        <dbReference type="Pfam" id="PF17761"/>
    </source>
</evidence>
<keyword evidence="3" id="KW-0255">Endonuclease</keyword>
<dbReference type="InterPro" id="IPR009362">
    <property type="entry name" value="YhcG_C"/>
</dbReference>
<sequence length="365" mass="41485">MSRKRASGGTPAGPASLAEAEVDALYQDIRQRVEQARAQVLTQVNQALVLSYWQVGKTIRTRVLQGERAAYGAGVLKALAGRLTRDYGSGFSHSGLTRMARFFDCQPDEQIVATLSQQLSWSHFVELIKIDDPTRRAFYTELCAQARWPVRTLRERIDGLLFERTAIAKQPEAAICQELALLRNAQSQGAGANPALFLKDPYLLDFLDLKDGFTEKDLEAAILAELERFILELGSDFAFMGRQKRIQVGGHDYVIDLLFFHRRLRRLVLVELKLGEFRPEHKGQVELYLKWLARHEQQPGENAPIAILLCSDKDDEVVELMDLEKDQIHVAEYWLQLPPKEVLRDRLHRALGEARARLELRGDAQ</sequence>
<feature type="domain" description="YhcG PDDEXK nuclease" evidence="1">
    <location>
        <begin position="197"/>
        <end position="346"/>
    </location>
</feature>
<dbReference type="InterPro" id="IPR041527">
    <property type="entry name" value="YhcG_N"/>
</dbReference>
<keyword evidence="3" id="KW-0540">Nuclease</keyword>
<reference evidence="3 4" key="1">
    <citation type="submission" date="2019-03" db="EMBL/GenBank/DDBJ databases">
        <title>Genomic Encyclopedia of Type Strains, Phase IV (KMG-IV): sequencing the most valuable type-strain genomes for metagenomic binning, comparative biology and taxonomic classification.</title>
        <authorList>
            <person name="Goeker M."/>
        </authorList>
    </citation>
    <scope>NUCLEOTIDE SEQUENCE [LARGE SCALE GENOMIC DNA]</scope>
    <source>
        <strain evidence="3 4">DSM 1709</strain>
    </source>
</reference>